<dbReference type="GO" id="GO:0012505">
    <property type="term" value="C:endomembrane system"/>
    <property type="evidence" value="ECO:0007669"/>
    <property type="project" value="UniProtKB-SubCell"/>
</dbReference>
<keyword evidence="3" id="KW-1133">Transmembrane helix</keyword>
<evidence type="ECO:0000256" key="1">
    <source>
        <dbReference type="ARBA" id="ARBA00004127"/>
    </source>
</evidence>
<proteinExistence type="predicted"/>
<dbReference type="EMBL" id="CP043420">
    <property type="protein sequence ID" value="QEL09949.1"/>
    <property type="molecule type" value="Genomic_DNA"/>
</dbReference>
<gene>
    <name evidence="5" type="ORF">FY550_01580</name>
</gene>
<evidence type="ECO:0000313" key="5">
    <source>
        <dbReference type="EMBL" id="QEL09949.1"/>
    </source>
</evidence>
<organism evidence="5 6">
    <name type="scientific">Kushneria phosphatilytica</name>
    <dbReference type="NCBI Taxonomy" id="657387"/>
    <lineage>
        <taxon>Bacteria</taxon>
        <taxon>Pseudomonadati</taxon>
        <taxon>Pseudomonadota</taxon>
        <taxon>Gammaproteobacteria</taxon>
        <taxon>Oceanospirillales</taxon>
        <taxon>Halomonadaceae</taxon>
        <taxon>Kushneria</taxon>
    </lineage>
</organism>
<dbReference type="Pfam" id="PF02656">
    <property type="entry name" value="DUF202"/>
    <property type="match status" value="1"/>
</dbReference>
<evidence type="ECO:0000256" key="4">
    <source>
        <dbReference type="ARBA" id="ARBA00023136"/>
    </source>
</evidence>
<name>A0A1S1NS46_9GAMM</name>
<keyword evidence="4" id="KW-0472">Membrane</keyword>
<dbReference type="Proteomes" id="UP000322553">
    <property type="component" value="Chromosome"/>
</dbReference>
<sequence length="114" mass="12371">MTTPNSTRDPGLQPERTGLSWSRTAFLLLLNSALITRAGFEHHDMLLTVVGIALLAATGAMYAWAGIRLHIITTTHQPVSPLSGWAMRLTAAVVCLAALSVCGDILYQLWSQRL</sequence>
<evidence type="ECO:0000313" key="6">
    <source>
        <dbReference type="Proteomes" id="UP000322553"/>
    </source>
</evidence>
<comment type="subcellular location">
    <subcellularLocation>
        <location evidence="1">Endomembrane system</location>
        <topology evidence="1">Multi-pass membrane protein</topology>
    </subcellularLocation>
</comment>
<protein>
    <submittedName>
        <fullName evidence="5">DUF202 domain-containing protein</fullName>
    </submittedName>
</protein>
<dbReference type="KEGG" id="kuy:FY550_01580"/>
<reference evidence="5 6" key="1">
    <citation type="submission" date="2019-08" db="EMBL/GenBank/DDBJ databases">
        <title>Complete genome sequence of Kushneria sp. YCWA18, a halophilic phosphate-solubilizing bacterium isolated from Daqiao saltern in China.</title>
        <authorList>
            <person name="Du G.-X."/>
            <person name="Qu L.-Y."/>
        </authorList>
    </citation>
    <scope>NUCLEOTIDE SEQUENCE [LARGE SCALE GENOMIC DNA]</scope>
    <source>
        <strain evidence="5 6">YCWA18</strain>
    </source>
</reference>
<dbReference type="RefSeq" id="WP_070981045.1">
    <property type="nucleotide sequence ID" value="NZ_CP043420.1"/>
</dbReference>
<accession>A0A1S1NS46</accession>
<dbReference type="AlphaFoldDB" id="A0A1S1NS46"/>
<dbReference type="STRING" id="657387.BH688_14610"/>
<evidence type="ECO:0000256" key="2">
    <source>
        <dbReference type="ARBA" id="ARBA00022692"/>
    </source>
</evidence>
<evidence type="ECO:0000256" key="3">
    <source>
        <dbReference type="ARBA" id="ARBA00022989"/>
    </source>
</evidence>
<keyword evidence="2" id="KW-0812">Transmembrane</keyword>
<dbReference type="OrthoDB" id="3701077at2"/>
<dbReference type="InterPro" id="IPR003807">
    <property type="entry name" value="DUF202"/>
</dbReference>
<keyword evidence="6" id="KW-1185">Reference proteome</keyword>